<comment type="caution">
    <text evidence="1">The sequence shown here is derived from an EMBL/GenBank/DDBJ whole genome shotgun (WGS) entry which is preliminary data.</text>
</comment>
<dbReference type="Proteomes" id="UP000295499">
    <property type="component" value="Unassembled WGS sequence"/>
</dbReference>
<accession>A0A4V6PSD8</accession>
<name>A0A4V6PSD8_9SPHI</name>
<protein>
    <submittedName>
        <fullName evidence="1">Uncharacterized protein</fullName>
    </submittedName>
</protein>
<gene>
    <name evidence="1" type="ORF">CLV32_3036</name>
</gene>
<evidence type="ECO:0000313" key="2">
    <source>
        <dbReference type="Proteomes" id="UP000295499"/>
    </source>
</evidence>
<dbReference type="EMBL" id="SNWM01000003">
    <property type="protein sequence ID" value="TDO21928.1"/>
    <property type="molecule type" value="Genomic_DNA"/>
</dbReference>
<reference evidence="1 2" key="1">
    <citation type="submission" date="2019-03" db="EMBL/GenBank/DDBJ databases">
        <title>Genomic Encyclopedia of Archaeal and Bacterial Type Strains, Phase II (KMG-II): from individual species to whole genera.</title>
        <authorList>
            <person name="Goeker M."/>
        </authorList>
    </citation>
    <scope>NUCLEOTIDE SEQUENCE [LARGE SCALE GENOMIC DNA]</scope>
    <source>
        <strain evidence="1 2">DSM 19034</strain>
    </source>
</reference>
<proteinExistence type="predicted"/>
<sequence length="62" mass="7368">MQDRIINTLAKYPEKNITQVARIMGLTTDQVARAQHDHLKIKMAKFRCSPMWNKKQYNKHKV</sequence>
<organism evidence="1 2">
    <name type="scientific">Pedobacter duraquae</name>
    <dbReference type="NCBI Taxonomy" id="425511"/>
    <lineage>
        <taxon>Bacteria</taxon>
        <taxon>Pseudomonadati</taxon>
        <taxon>Bacteroidota</taxon>
        <taxon>Sphingobacteriia</taxon>
        <taxon>Sphingobacteriales</taxon>
        <taxon>Sphingobacteriaceae</taxon>
        <taxon>Pedobacter</taxon>
    </lineage>
</organism>
<evidence type="ECO:0000313" key="1">
    <source>
        <dbReference type="EMBL" id="TDO21928.1"/>
    </source>
</evidence>
<dbReference type="AlphaFoldDB" id="A0A4V6PSD8"/>
<keyword evidence="2" id="KW-1185">Reference proteome</keyword>